<organism evidence="3 4">
    <name type="scientific">Oligosphaera ethanolica</name>
    <dbReference type="NCBI Taxonomy" id="760260"/>
    <lineage>
        <taxon>Bacteria</taxon>
        <taxon>Pseudomonadati</taxon>
        <taxon>Lentisphaerota</taxon>
        <taxon>Oligosphaeria</taxon>
        <taxon>Oligosphaerales</taxon>
        <taxon>Oligosphaeraceae</taxon>
        <taxon>Oligosphaera</taxon>
    </lineage>
</organism>
<dbReference type="InterPro" id="IPR038404">
    <property type="entry name" value="TRAP_DctP_sf"/>
</dbReference>
<protein>
    <submittedName>
        <fullName evidence="3">TRAP-type C4-dicarboxylate transport system substrate-binding protein</fullName>
    </submittedName>
</protein>
<dbReference type="CDD" id="cd13665">
    <property type="entry name" value="PBP2_TRAP_Dctp3_4"/>
    <property type="match status" value="1"/>
</dbReference>
<keyword evidence="1" id="KW-0732">Signal</keyword>
<gene>
    <name evidence="3" type="ORF">J3R75_000285</name>
</gene>
<keyword evidence="4" id="KW-1185">Reference proteome</keyword>
<evidence type="ECO:0000256" key="1">
    <source>
        <dbReference type="ARBA" id="ARBA00022729"/>
    </source>
</evidence>
<feature type="compositionally biased region" description="Polar residues" evidence="2">
    <location>
        <begin position="356"/>
        <end position="368"/>
    </location>
</feature>
<dbReference type="GO" id="GO:0055085">
    <property type="term" value="P:transmembrane transport"/>
    <property type="evidence" value="ECO:0007669"/>
    <property type="project" value="InterPro"/>
</dbReference>
<evidence type="ECO:0000313" key="4">
    <source>
        <dbReference type="Proteomes" id="UP001238163"/>
    </source>
</evidence>
<dbReference type="Gene3D" id="3.40.190.170">
    <property type="entry name" value="Bacterial extracellular solute-binding protein, family 7"/>
    <property type="match status" value="1"/>
</dbReference>
<evidence type="ECO:0000256" key="2">
    <source>
        <dbReference type="SAM" id="MobiDB-lite"/>
    </source>
</evidence>
<comment type="caution">
    <text evidence="3">The sequence shown here is derived from an EMBL/GenBank/DDBJ whole genome shotgun (WGS) entry which is preliminary data.</text>
</comment>
<feature type="region of interest" description="Disordered" evidence="2">
    <location>
        <begin position="349"/>
        <end position="368"/>
    </location>
</feature>
<dbReference type="Pfam" id="PF03480">
    <property type="entry name" value="DctP"/>
    <property type="match status" value="1"/>
</dbReference>
<dbReference type="SUPFAM" id="SSF53850">
    <property type="entry name" value="Periplasmic binding protein-like II"/>
    <property type="match status" value="1"/>
</dbReference>
<dbReference type="NCBIfam" id="NF037995">
    <property type="entry name" value="TRAP_S1"/>
    <property type="match status" value="1"/>
</dbReference>
<evidence type="ECO:0000313" key="3">
    <source>
        <dbReference type="EMBL" id="MDQ0288178.1"/>
    </source>
</evidence>
<dbReference type="PANTHER" id="PTHR33376:SF15">
    <property type="entry name" value="BLL6794 PROTEIN"/>
    <property type="match status" value="1"/>
</dbReference>
<name>A0AAE4AMR9_9BACT</name>
<dbReference type="InterPro" id="IPR018389">
    <property type="entry name" value="DctP_fam"/>
</dbReference>
<dbReference type="Proteomes" id="UP001238163">
    <property type="component" value="Unassembled WGS sequence"/>
</dbReference>
<reference evidence="3" key="1">
    <citation type="submission" date="2023-07" db="EMBL/GenBank/DDBJ databases">
        <title>Genomic Encyclopedia of Type Strains, Phase IV (KMG-IV): sequencing the most valuable type-strain genomes for metagenomic binning, comparative biology and taxonomic classification.</title>
        <authorList>
            <person name="Goeker M."/>
        </authorList>
    </citation>
    <scope>NUCLEOTIDE SEQUENCE</scope>
    <source>
        <strain evidence="3">DSM 24202</strain>
    </source>
</reference>
<dbReference type="PROSITE" id="PS51257">
    <property type="entry name" value="PROKAR_LIPOPROTEIN"/>
    <property type="match status" value="1"/>
</dbReference>
<sequence>MRTTTWSAQWWRRGGRLLLLTALCLLGLSCGREKGAEYRLAYSVFFPASHIHSLLAREWADEVYRRTDGRVQIDIFPGGALTGAAENFDCVINRVSDVGMSCFAYTRGLFPLLEALDLPLGYPDGMAATRIANDFIARFQPKELSDVHVLYVHAHGPGILATTEPVASLGDLKGRSIRGTGITAQMVKAMGANAVGMSQPDTYEALRRGVVDGTFCPMETLKGWRQGEVINHVTRVPAAGYTTAMFVVMNKQVWERFPEDIKTAISEVNSEWIDQHGNAWDQVDRDGLEFVKGLGKTITDMSAEDDAIAAAAMVPLLENWVKKTDAAGLPGTEAMAFLKAAVADARRNRAAAAAAQTTGDSTKQGEQP</sequence>
<accession>A0AAE4AMR9</accession>
<dbReference type="EMBL" id="JAUSVL010000001">
    <property type="protein sequence ID" value="MDQ0288178.1"/>
    <property type="molecule type" value="Genomic_DNA"/>
</dbReference>
<dbReference type="PANTHER" id="PTHR33376">
    <property type="match status" value="1"/>
</dbReference>
<dbReference type="AlphaFoldDB" id="A0AAE4AMR9"/>
<dbReference type="RefSeq" id="WP_307259431.1">
    <property type="nucleotide sequence ID" value="NZ_JAUSVL010000001.1"/>
</dbReference>
<proteinExistence type="predicted"/>